<dbReference type="KEGG" id="vg:17401006"/>
<organism evidence="1 2">
    <name type="scientific">turkey adenovirus 4</name>
    <dbReference type="NCBI Taxonomy" id="1408257"/>
    <lineage>
        <taxon>Viruses</taxon>
        <taxon>Varidnaviria</taxon>
        <taxon>Bamfordvirae</taxon>
        <taxon>Preplasmiviricota</taxon>
        <taxon>Polisuviricotina</taxon>
        <taxon>Pharingeaviricetes</taxon>
        <taxon>Rowavirales</taxon>
        <taxon>Adenoviridae</taxon>
        <taxon>Aviadenovirus</taxon>
        <taxon>Aviadenovirus gallopavoquartum</taxon>
        <taxon>Turkey aviadenovirus C</taxon>
    </lineage>
</organism>
<accession>U5NHI6</accession>
<name>U5NHI6_9ADEN</name>
<dbReference type="OrthoDB" id="29372at10239"/>
<proteinExistence type="predicted"/>
<dbReference type="RefSeq" id="YP_008719810.1">
    <property type="nucleotide sequence ID" value="NC_022612.1"/>
</dbReference>
<dbReference type="EMBL" id="KF477312">
    <property type="protein sequence ID" value="AGX93291.1"/>
    <property type="molecule type" value="Genomic_DNA"/>
</dbReference>
<evidence type="ECO:0000313" key="1">
    <source>
        <dbReference type="EMBL" id="AGX93291.1"/>
    </source>
</evidence>
<protein>
    <submittedName>
        <fullName evidence="1">ORF0</fullName>
    </submittedName>
</protein>
<sequence length="76" mass="8909">MSGLEDRDVPVPLRLELKIENAPRQTVWLDLSQLKPTPRELFLHNLHKTAWCETIWYGTVTQKELNSALERIVEQL</sequence>
<dbReference type="Proteomes" id="UP000161081">
    <property type="component" value="Segment"/>
</dbReference>
<keyword evidence="2" id="KW-1185">Reference proteome</keyword>
<evidence type="ECO:0000313" key="2">
    <source>
        <dbReference type="Proteomes" id="UP000161081"/>
    </source>
</evidence>
<reference evidence="1 2" key="1">
    <citation type="journal article" date="2014" name="J. Gen. Virol.">
        <title>Whole-genome sequences of two turkey adenovirus types reveal the existence of two unknown lineages that merit the establishment of novel species within the genus Aviadenovirus.</title>
        <authorList>
            <person name="Marek A."/>
            <person name="Ballmann M.Z."/>
            <person name="Kosiol C."/>
            <person name="Harrach B."/>
            <person name="Schlotterer C."/>
            <person name="Hess M."/>
        </authorList>
    </citation>
    <scope>NUCLEOTIDE SEQUENCE [LARGE SCALE GENOMIC DNA]</scope>
    <source>
        <strain evidence="1">TNI1</strain>
    </source>
</reference>
<dbReference type="GeneID" id="17401006"/>